<evidence type="ECO:0000259" key="11">
    <source>
        <dbReference type="Pfam" id="PF20671"/>
    </source>
</evidence>
<dbReference type="GO" id="GO:0005801">
    <property type="term" value="C:cis-Golgi network"/>
    <property type="evidence" value="ECO:0007669"/>
    <property type="project" value="InterPro"/>
</dbReference>
<evidence type="ECO:0000256" key="7">
    <source>
        <dbReference type="ARBA" id="ARBA00023136"/>
    </source>
</evidence>
<sequence>MDRERRIEKWEREAALDKPLQEALFALQDLDRSVSTHAKPEQGNQQTRNKQVQENANSIQENKRREQRSQQFLDWFESLETEIAKDHDQEVQCHHQNLISKKRNFADFIAILQEIKLKQEKIRDEFVSCKSNRSSFEDRFYYQKLKLKEKETQLTELKEGLTVYNNLEKIMKLFNSPGDKVCENKLFVYYMDLLDAGIDYITSHRYARDAELYLMRYQSCRSRGYTLIKMYFNLKLRDIGEYLNTKPEGKPSHEEHGYAQDYLQGKYLQASNTIRPLIEELEKRLENNLEETSNVLSAIYSVYFNTRKQMVKDYTHFEMDRLRKEQTNVIDTLQSWCSFVLDACNEEYMVYSWFFKPIELSKPSLITHLEFLASCLYDHSRPIIISEHEVKTLSEFCSVLQSFGWMSNVDTQSNYPPENELSAPENLFEFNPTYSIFYSVIDRLLKDALNRLVFRAQSSISAHIRNYSLTASELEDIREDFASTPVSSSPPSYVYPPVSTCKSLLATLSACLTEDLYNDLANECVIACKHNITEKASKIISEKLDSESRNNVAFNFVRYNVDILNALGC</sequence>
<protein>
    <recommendedName>
        <fullName evidence="3">Conserved oligomeric Golgi complex subunit 3</fullName>
    </recommendedName>
    <alternativeName>
        <fullName evidence="8">Component of oligomeric Golgi complex 3</fullName>
    </alternativeName>
</protein>
<dbReference type="PANTHER" id="PTHR13302:SF8">
    <property type="entry name" value="CONSERVED OLIGOMERIC GOLGI COMPLEX SUBUNIT 3"/>
    <property type="match status" value="1"/>
</dbReference>
<evidence type="ECO:0000259" key="10">
    <source>
        <dbReference type="Pfam" id="PF04136"/>
    </source>
</evidence>
<dbReference type="GO" id="GO:0006886">
    <property type="term" value="P:intracellular protein transport"/>
    <property type="evidence" value="ECO:0007669"/>
    <property type="project" value="InterPro"/>
</dbReference>
<keyword evidence="7" id="KW-0472">Membrane</keyword>
<dbReference type="PANTHER" id="PTHR13302">
    <property type="entry name" value="CONSERVED OLIGOMERIC GOLGI COMPLEX COMPONENT 3"/>
    <property type="match status" value="1"/>
</dbReference>
<dbReference type="Pfam" id="PF20671">
    <property type="entry name" value="COG3_C"/>
    <property type="match status" value="1"/>
</dbReference>
<dbReference type="GO" id="GO:0017119">
    <property type="term" value="C:Golgi transport complex"/>
    <property type="evidence" value="ECO:0007669"/>
    <property type="project" value="TreeGrafter"/>
</dbReference>
<organism evidence="12 13">
    <name type="scientific">Zancudomyces culisetae</name>
    <name type="common">Gut fungus</name>
    <name type="synonym">Smittium culisetae</name>
    <dbReference type="NCBI Taxonomy" id="1213189"/>
    <lineage>
        <taxon>Eukaryota</taxon>
        <taxon>Fungi</taxon>
        <taxon>Fungi incertae sedis</taxon>
        <taxon>Zoopagomycota</taxon>
        <taxon>Kickxellomycotina</taxon>
        <taxon>Harpellomycetes</taxon>
        <taxon>Harpellales</taxon>
        <taxon>Legeriomycetaceae</taxon>
        <taxon>Zancudomyces</taxon>
    </lineage>
</organism>
<gene>
    <name evidence="12" type="ORF">AX774_g1823</name>
</gene>
<evidence type="ECO:0000256" key="2">
    <source>
        <dbReference type="ARBA" id="ARBA00009936"/>
    </source>
</evidence>
<evidence type="ECO:0000256" key="8">
    <source>
        <dbReference type="ARBA" id="ARBA00031339"/>
    </source>
</evidence>
<dbReference type="EMBL" id="LSSK01000168">
    <property type="protein sequence ID" value="OMH84638.1"/>
    <property type="molecule type" value="Genomic_DNA"/>
</dbReference>
<dbReference type="Proteomes" id="UP000188320">
    <property type="component" value="Unassembled WGS sequence"/>
</dbReference>
<keyword evidence="4" id="KW-0813">Transport</keyword>
<name>A0A1R1PUI9_ZANCU</name>
<feature type="domain" description="Conserved oligomeric Golgi complex subunit 3 C-terminal" evidence="11">
    <location>
        <begin position="263"/>
        <end position="543"/>
    </location>
</feature>
<dbReference type="InterPro" id="IPR048320">
    <property type="entry name" value="COG3_N"/>
</dbReference>
<dbReference type="GO" id="GO:0006891">
    <property type="term" value="P:intra-Golgi vesicle-mediated transport"/>
    <property type="evidence" value="ECO:0007669"/>
    <property type="project" value="TreeGrafter"/>
</dbReference>
<comment type="subcellular location">
    <subcellularLocation>
        <location evidence="1">Golgi apparatus membrane</location>
        <topology evidence="1">Peripheral membrane protein</topology>
    </subcellularLocation>
</comment>
<evidence type="ECO:0000256" key="1">
    <source>
        <dbReference type="ARBA" id="ARBA00004395"/>
    </source>
</evidence>
<reference evidence="13" key="1">
    <citation type="submission" date="2017-01" db="EMBL/GenBank/DDBJ databases">
        <authorList>
            <person name="Wang Y."/>
            <person name="White M."/>
            <person name="Kvist S."/>
            <person name="Moncalvo J.-M."/>
        </authorList>
    </citation>
    <scope>NUCLEOTIDE SEQUENCE [LARGE SCALE GENOMIC DNA]</scope>
    <source>
        <strain evidence="13">COL-18-3</strain>
    </source>
</reference>
<evidence type="ECO:0000256" key="9">
    <source>
        <dbReference type="SAM" id="MobiDB-lite"/>
    </source>
</evidence>
<evidence type="ECO:0000256" key="3">
    <source>
        <dbReference type="ARBA" id="ARBA00020976"/>
    </source>
</evidence>
<evidence type="ECO:0000256" key="5">
    <source>
        <dbReference type="ARBA" id="ARBA00022927"/>
    </source>
</evidence>
<feature type="domain" description="Conserved oligomeric Golgi complex subunit 3 N-terminal" evidence="10">
    <location>
        <begin position="95"/>
        <end position="237"/>
    </location>
</feature>
<dbReference type="GO" id="GO:0007030">
    <property type="term" value="P:Golgi organization"/>
    <property type="evidence" value="ECO:0007669"/>
    <property type="project" value="TreeGrafter"/>
</dbReference>
<dbReference type="AlphaFoldDB" id="A0A1R1PUI9"/>
<evidence type="ECO:0000256" key="4">
    <source>
        <dbReference type="ARBA" id="ARBA00022448"/>
    </source>
</evidence>
<keyword evidence="13" id="KW-1185">Reference proteome</keyword>
<comment type="similarity">
    <text evidence="2">Belongs to the COG3 family.</text>
</comment>
<comment type="caution">
    <text evidence="12">The sequence shown here is derived from an EMBL/GenBank/DDBJ whole genome shotgun (WGS) entry which is preliminary data.</text>
</comment>
<evidence type="ECO:0000256" key="6">
    <source>
        <dbReference type="ARBA" id="ARBA00023034"/>
    </source>
</evidence>
<keyword evidence="6" id="KW-0333">Golgi apparatus</keyword>
<dbReference type="InterPro" id="IPR048685">
    <property type="entry name" value="COG3_C"/>
</dbReference>
<dbReference type="GO" id="GO:0000139">
    <property type="term" value="C:Golgi membrane"/>
    <property type="evidence" value="ECO:0007669"/>
    <property type="project" value="UniProtKB-SubCell"/>
</dbReference>
<dbReference type="OrthoDB" id="296793at2759"/>
<proteinExistence type="inferred from homology"/>
<feature type="compositionally biased region" description="Basic and acidic residues" evidence="9">
    <location>
        <begin position="31"/>
        <end position="40"/>
    </location>
</feature>
<evidence type="ECO:0000313" key="12">
    <source>
        <dbReference type="EMBL" id="OMH84638.1"/>
    </source>
</evidence>
<dbReference type="Pfam" id="PF04136">
    <property type="entry name" value="COG3_N"/>
    <property type="match status" value="1"/>
</dbReference>
<feature type="compositionally biased region" description="Polar residues" evidence="9">
    <location>
        <begin position="42"/>
        <end position="60"/>
    </location>
</feature>
<keyword evidence="5" id="KW-0653">Protein transport</keyword>
<dbReference type="InterPro" id="IPR007265">
    <property type="entry name" value="COG_su3"/>
</dbReference>
<feature type="region of interest" description="Disordered" evidence="9">
    <location>
        <begin position="31"/>
        <end position="66"/>
    </location>
</feature>
<accession>A0A1R1PUI9</accession>
<evidence type="ECO:0000313" key="13">
    <source>
        <dbReference type="Proteomes" id="UP000188320"/>
    </source>
</evidence>